<dbReference type="OrthoDB" id="1933717at2759"/>
<proteinExistence type="inferred from homology"/>
<comment type="similarity">
    <text evidence="1">Belongs to the short-chain dehydrogenases/reductases (SDR) family.</text>
</comment>
<keyword evidence="4" id="KW-1185">Reference proteome</keyword>
<dbReference type="GO" id="GO:0016491">
    <property type="term" value="F:oxidoreductase activity"/>
    <property type="evidence" value="ECO:0007669"/>
    <property type="project" value="UniProtKB-KW"/>
</dbReference>
<evidence type="ECO:0000313" key="4">
    <source>
        <dbReference type="Proteomes" id="UP000799444"/>
    </source>
</evidence>
<dbReference type="CDD" id="cd05233">
    <property type="entry name" value="SDR_c"/>
    <property type="match status" value="1"/>
</dbReference>
<evidence type="ECO:0000256" key="2">
    <source>
        <dbReference type="ARBA" id="ARBA00023002"/>
    </source>
</evidence>
<gene>
    <name evidence="3" type="ORF">EJ04DRAFT_505419</name>
</gene>
<dbReference type="AlphaFoldDB" id="A0A9P4QML5"/>
<dbReference type="Pfam" id="PF00106">
    <property type="entry name" value="adh_short"/>
    <property type="match status" value="1"/>
</dbReference>
<dbReference type="EMBL" id="ML996320">
    <property type="protein sequence ID" value="KAF2727641.1"/>
    <property type="molecule type" value="Genomic_DNA"/>
</dbReference>
<evidence type="ECO:0000256" key="1">
    <source>
        <dbReference type="ARBA" id="ARBA00006484"/>
    </source>
</evidence>
<dbReference type="SUPFAM" id="SSF51735">
    <property type="entry name" value="NAD(P)-binding Rossmann-fold domains"/>
    <property type="match status" value="1"/>
</dbReference>
<sequence length="308" mass="33461">MAEEVDYGMITWPAQLTEAVHRDMYPLLEPSNSDLSAEGKTVLITGVSGGIGKAIAEAWAIAGAAGIVITGRKADVLDEVAAKLRTFGKSPGTTKVVVVPADITKESSVQKLWETAGAELGKIDVLVNNAGALTQALIGSLEPSEWWNDFEVNVKGVYLNTHFFLKQAPDGRGTIISVSTGTLGDIYPNFGSYIPSKLAQTKFMEFLHAEQPNIRAFSVFPGLVATEMPPKMYLDYALDDPMLTGGLSLFLSTPRAEWMRGCMVSVNWDIEEMETHKEEIIEEKLITLAFTKAKFGKGGHAWGSTMKK</sequence>
<organism evidence="3 4">
    <name type="scientific">Polyplosphaeria fusca</name>
    <dbReference type="NCBI Taxonomy" id="682080"/>
    <lineage>
        <taxon>Eukaryota</taxon>
        <taxon>Fungi</taxon>
        <taxon>Dikarya</taxon>
        <taxon>Ascomycota</taxon>
        <taxon>Pezizomycotina</taxon>
        <taxon>Dothideomycetes</taxon>
        <taxon>Pleosporomycetidae</taxon>
        <taxon>Pleosporales</taxon>
        <taxon>Tetraplosphaeriaceae</taxon>
        <taxon>Polyplosphaeria</taxon>
    </lineage>
</organism>
<evidence type="ECO:0000313" key="3">
    <source>
        <dbReference type="EMBL" id="KAF2727641.1"/>
    </source>
</evidence>
<comment type="caution">
    <text evidence="3">The sequence shown here is derived from an EMBL/GenBank/DDBJ whole genome shotgun (WGS) entry which is preliminary data.</text>
</comment>
<dbReference type="PANTHER" id="PTHR43115">
    <property type="entry name" value="DEHYDROGENASE/REDUCTASE SDR FAMILY MEMBER 11"/>
    <property type="match status" value="1"/>
</dbReference>
<dbReference type="Proteomes" id="UP000799444">
    <property type="component" value="Unassembled WGS sequence"/>
</dbReference>
<accession>A0A9P4QML5</accession>
<protein>
    <submittedName>
        <fullName evidence="3">NAD(P)-binding protein</fullName>
    </submittedName>
</protein>
<name>A0A9P4QML5_9PLEO</name>
<dbReference type="Gene3D" id="3.40.50.720">
    <property type="entry name" value="NAD(P)-binding Rossmann-like Domain"/>
    <property type="match status" value="1"/>
</dbReference>
<dbReference type="InterPro" id="IPR002347">
    <property type="entry name" value="SDR_fam"/>
</dbReference>
<dbReference type="PRINTS" id="PR00081">
    <property type="entry name" value="GDHRDH"/>
</dbReference>
<dbReference type="InterPro" id="IPR036291">
    <property type="entry name" value="NAD(P)-bd_dom_sf"/>
</dbReference>
<keyword evidence="2" id="KW-0560">Oxidoreductase</keyword>
<reference evidence="3" key="1">
    <citation type="journal article" date="2020" name="Stud. Mycol.">
        <title>101 Dothideomycetes genomes: a test case for predicting lifestyles and emergence of pathogens.</title>
        <authorList>
            <person name="Haridas S."/>
            <person name="Albert R."/>
            <person name="Binder M."/>
            <person name="Bloem J."/>
            <person name="Labutti K."/>
            <person name="Salamov A."/>
            <person name="Andreopoulos B."/>
            <person name="Baker S."/>
            <person name="Barry K."/>
            <person name="Bills G."/>
            <person name="Bluhm B."/>
            <person name="Cannon C."/>
            <person name="Castanera R."/>
            <person name="Culley D."/>
            <person name="Daum C."/>
            <person name="Ezra D."/>
            <person name="Gonzalez J."/>
            <person name="Henrissat B."/>
            <person name="Kuo A."/>
            <person name="Liang C."/>
            <person name="Lipzen A."/>
            <person name="Lutzoni F."/>
            <person name="Magnuson J."/>
            <person name="Mondo S."/>
            <person name="Nolan M."/>
            <person name="Ohm R."/>
            <person name="Pangilinan J."/>
            <person name="Park H.-J."/>
            <person name="Ramirez L."/>
            <person name="Alfaro M."/>
            <person name="Sun H."/>
            <person name="Tritt A."/>
            <person name="Yoshinaga Y."/>
            <person name="Zwiers L.-H."/>
            <person name="Turgeon B."/>
            <person name="Goodwin S."/>
            <person name="Spatafora J."/>
            <person name="Crous P."/>
            <person name="Grigoriev I."/>
        </authorList>
    </citation>
    <scope>NUCLEOTIDE SEQUENCE</scope>
    <source>
        <strain evidence="3">CBS 125425</strain>
    </source>
</reference>
<dbReference type="PANTHER" id="PTHR43115:SF4">
    <property type="entry name" value="DEHYDROGENASE_REDUCTASE SDR FAMILY MEMBER 11"/>
    <property type="match status" value="1"/>
</dbReference>